<dbReference type="Proteomes" id="UP001153678">
    <property type="component" value="Unassembled WGS sequence"/>
</dbReference>
<accession>A0A9W4SM13</accession>
<sequence length="89" mass="9963">MSLMTFTLNNIRRNCQHKARPHRCGLGNIWSSGVEGIVFVENEGSYSVALSRDSTTLIVKNPSHLNILLIDLGQLDNRPILTETIVPEF</sequence>
<gene>
    <name evidence="1" type="ORF">FWILDA_LOCUS6026</name>
</gene>
<name>A0A9W4SM13_9GLOM</name>
<reference evidence="1" key="1">
    <citation type="submission" date="2022-08" db="EMBL/GenBank/DDBJ databases">
        <authorList>
            <person name="Kallberg Y."/>
            <person name="Tangrot J."/>
            <person name="Rosling A."/>
        </authorList>
    </citation>
    <scope>NUCLEOTIDE SEQUENCE</scope>
    <source>
        <strain evidence="1">Wild A</strain>
    </source>
</reference>
<keyword evidence="2" id="KW-1185">Reference proteome</keyword>
<comment type="caution">
    <text evidence="1">The sequence shown here is derived from an EMBL/GenBank/DDBJ whole genome shotgun (WGS) entry which is preliminary data.</text>
</comment>
<proteinExistence type="predicted"/>
<evidence type="ECO:0000313" key="2">
    <source>
        <dbReference type="Proteomes" id="UP001153678"/>
    </source>
</evidence>
<dbReference type="EMBL" id="CAMKVN010001047">
    <property type="protein sequence ID" value="CAI2173319.1"/>
    <property type="molecule type" value="Genomic_DNA"/>
</dbReference>
<protein>
    <submittedName>
        <fullName evidence="1">12676_t:CDS:1</fullName>
    </submittedName>
</protein>
<dbReference type="AlphaFoldDB" id="A0A9W4SM13"/>
<organism evidence="1 2">
    <name type="scientific">Funneliformis geosporum</name>
    <dbReference type="NCBI Taxonomy" id="1117311"/>
    <lineage>
        <taxon>Eukaryota</taxon>
        <taxon>Fungi</taxon>
        <taxon>Fungi incertae sedis</taxon>
        <taxon>Mucoromycota</taxon>
        <taxon>Glomeromycotina</taxon>
        <taxon>Glomeromycetes</taxon>
        <taxon>Glomerales</taxon>
        <taxon>Glomeraceae</taxon>
        <taxon>Funneliformis</taxon>
    </lineage>
</organism>
<evidence type="ECO:0000313" key="1">
    <source>
        <dbReference type="EMBL" id="CAI2173319.1"/>
    </source>
</evidence>